<protein>
    <submittedName>
        <fullName evidence="1">Uncharacterized protein</fullName>
    </submittedName>
</protein>
<dbReference type="EMBL" id="UOFI01000115">
    <property type="protein sequence ID" value="VAW68050.1"/>
    <property type="molecule type" value="Genomic_DNA"/>
</dbReference>
<name>A0A3B0XTI6_9ZZZZ</name>
<dbReference type="AlphaFoldDB" id="A0A3B0XTI6"/>
<sequence length="49" mass="5556">MSVIILVEYVSCYVPFVNVYLKLLTLMMQVMGDVSFRNGRLIISITTLA</sequence>
<proteinExistence type="predicted"/>
<organism evidence="1">
    <name type="scientific">hydrothermal vent metagenome</name>
    <dbReference type="NCBI Taxonomy" id="652676"/>
    <lineage>
        <taxon>unclassified sequences</taxon>
        <taxon>metagenomes</taxon>
        <taxon>ecological metagenomes</taxon>
    </lineage>
</organism>
<evidence type="ECO:0000313" key="1">
    <source>
        <dbReference type="EMBL" id="VAW68050.1"/>
    </source>
</evidence>
<reference evidence="1" key="1">
    <citation type="submission" date="2018-06" db="EMBL/GenBank/DDBJ databases">
        <authorList>
            <person name="Zhirakovskaya E."/>
        </authorList>
    </citation>
    <scope>NUCLEOTIDE SEQUENCE</scope>
</reference>
<accession>A0A3B0XTI6</accession>
<gene>
    <name evidence="1" type="ORF">MNBD_GAMMA09-2389</name>
</gene>